<feature type="compositionally biased region" description="Polar residues" evidence="1">
    <location>
        <begin position="40"/>
        <end position="57"/>
    </location>
</feature>
<sequence>MNDERWLKAAISDDAVVADILLRLRHSPDTPPPPLPPSWGTRQPRSKPSTSSLSMSAATVAAEKRDTRRSPTTPLSWTSEGGCEESSSLNLQHQPSDRFRSKISAASDTPMTSNKRPRRKKTFTELKEEESSLLKERSYLKKELATLRMTLKEQRSLNDNLKRIKLDKQAEAGVKSEANSNHEERNKSQYETPEAASSSVSKTKDSSEQLCLPQKGASCQEPVFVLPDLNMAPDEDCDFVGTS</sequence>
<evidence type="ECO:0000256" key="1">
    <source>
        <dbReference type="SAM" id="MobiDB-lite"/>
    </source>
</evidence>
<feature type="compositionally biased region" description="Polar residues" evidence="1">
    <location>
        <begin position="70"/>
        <end position="94"/>
    </location>
</feature>
<gene>
    <name evidence="2" type="ORF">RND81_03G154900</name>
</gene>
<organism evidence="2 3">
    <name type="scientific">Saponaria officinalis</name>
    <name type="common">Common soapwort</name>
    <name type="synonym">Lychnis saponaria</name>
    <dbReference type="NCBI Taxonomy" id="3572"/>
    <lineage>
        <taxon>Eukaryota</taxon>
        <taxon>Viridiplantae</taxon>
        <taxon>Streptophyta</taxon>
        <taxon>Embryophyta</taxon>
        <taxon>Tracheophyta</taxon>
        <taxon>Spermatophyta</taxon>
        <taxon>Magnoliopsida</taxon>
        <taxon>eudicotyledons</taxon>
        <taxon>Gunneridae</taxon>
        <taxon>Pentapetalae</taxon>
        <taxon>Caryophyllales</taxon>
        <taxon>Caryophyllaceae</taxon>
        <taxon>Caryophylleae</taxon>
        <taxon>Saponaria</taxon>
    </lineage>
</organism>
<evidence type="ECO:0000313" key="2">
    <source>
        <dbReference type="EMBL" id="KAK9742199.1"/>
    </source>
</evidence>
<name>A0AAW1M9G8_SAPOF</name>
<dbReference type="PANTHER" id="PTHR35099:SF2">
    <property type="entry name" value="OS02G0182700 PROTEIN"/>
    <property type="match status" value="1"/>
</dbReference>
<dbReference type="AlphaFoldDB" id="A0AAW1M9G8"/>
<reference evidence="2" key="1">
    <citation type="submission" date="2024-03" db="EMBL/GenBank/DDBJ databases">
        <title>WGS assembly of Saponaria officinalis var. Norfolk2.</title>
        <authorList>
            <person name="Jenkins J."/>
            <person name="Shu S."/>
            <person name="Grimwood J."/>
            <person name="Barry K."/>
            <person name="Goodstein D."/>
            <person name="Schmutz J."/>
            <person name="Leebens-Mack J."/>
            <person name="Osbourn A."/>
        </authorList>
    </citation>
    <scope>NUCLEOTIDE SEQUENCE [LARGE SCALE GENOMIC DNA]</scope>
    <source>
        <strain evidence="2">JIC</strain>
    </source>
</reference>
<dbReference type="Proteomes" id="UP001443914">
    <property type="component" value="Unassembled WGS sequence"/>
</dbReference>
<evidence type="ECO:0000313" key="3">
    <source>
        <dbReference type="Proteomes" id="UP001443914"/>
    </source>
</evidence>
<dbReference type="PANTHER" id="PTHR35099">
    <property type="entry name" value="OS02G0182700 PROTEIN"/>
    <property type="match status" value="1"/>
</dbReference>
<keyword evidence="3" id="KW-1185">Reference proteome</keyword>
<comment type="caution">
    <text evidence="2">The sequence shown here is derived from an EMBL/GenBank/DDBJ whole genome shotgun (WGS) entry which is preliminary data.</text>
</comment>
<protein>
    <submittedName>
        <fullName evidence="2">Uncharacterized protein</fullName>
    </submittedName>
</protein>
<feature type="region of interest" description="Disordered" evidence="1">
    <location>
        <begin position="167"/>
        <end position="209"/>
    </location>
</feature>
<dbReference type="EMBL" id="JBDFQZ010000003">
    <property type="protein sequence ID" value="KAK9742199.1"/>
    <property type="molecule type" value="Genomic_DNA"/>
</dbReference>
<feature type="compositionally biased region" description="Basic and acidic residues" evidence="1">
    <location>
        <begin position="122"/>
        <end position="132"/>
    </location>
</feature>
<proteinExistence type="predicted"/>
<feature type="region of interest" description="Disordered" evidence="1">
    <location>
        <begin position="25"/>
        <end position="132"/>
    </location>
</feature>
<accession>A0AAW1M9G8</accession>
<feature type="compositionally biased region" description="Polar residues" evidence="1">
    <location>
        <begin position="104"/>
        <end position="114"/>
    </location>
</feature>